<organism evidence="8 9">
    <name type="scientific">Actinocrinis puniceicyclus</name>
    <dbReference type="NCBI Taxonomy" id="977794"/>
    <lineage>
        <taxon>Bacteria</taxon>
        <taxon>Bacillati</taxon>
        <taxon>Actinomycetota</taxon>
        <taxon>Actinomycetes</taxon>
        <taxon>Catenulisporales</taxon>
        <taxon>Actinospicaceae</taxon>
        <taxon>Actinocrinis</taxon>
    </lineage>
</organism>
<dbReference type="EMBL" id="JAGSXH010000053">
    <property type="protein sequence ID" value="MBS2964555.1"/>
    <property type="molecule type" value="Genomic_DNA"/>
</dbReference>
<protein>
    <submittedName>
        <fullName evidence="8">ATP-binding cassette domain-containing protein</fullName>
    </submittedName>
</protein>
<name>A0A8J8BDJ8_9ACTN</name>
<dbReference type="InterPro" id="IPR027417">
    <property type="entry name" value="P-loop_NTPase"/>
</dbReference>
<dbReference type="InterPro" id="IPR050763">
    <property type="entry name" value="ABC_transporter_ATP-binding"/>
</dbReference>
<dbReference type="AlphaFoldDB" id="A0A8J8BDJ8"/>
<evidence type="ECO:0000256" key="3">
    <source>
        <dbReference type="ARBA" id="ARBA00022448"/>
    </source>
</evidence>
<proteinExistence type="inferred from homology"/>
<dbReference type="RefSeq" id="WP_211468916.1">
    <property type="nucleotide sequence ID" value="NZ_JAGSXH010000053.1"/>
</dbReference>
<dbReference type="Gene3D" id="3.40.50.300">
    <property type="entry name" value="P-loop containing nucleotide triphosphate hydrolases"/>
    <property type="match status" value="1"/>
</dbReference>
<dbReference type="SUPFAM" id="SSF52540">
    <property type="entry name" value="P-loop containing nucleoside triphosphate hydrolases"/>
    <property type="match status" value="1"/>
</dbReference>
<dbReference type="GO" id="GO:0016887">
    <property type="term" value="F:ATP hydrolysis activity"/>
    <property type="evidence" value="ECO:0007669"/>
    <property type="project" value="InterPro"/>
</dbReference>
<keyword evidence="9" id="KW-1185">Reference proteome</keyword>
<dbReference type="Pfam" id="PF00005">
    <property type="entry name" value="ABC_tran"/>
    <property type="match status" value="1"/>
</dbReference>
<dbReference type="GO" id="GO:0046677">
    <property type="term" value="P:response to antibiotic"/>
    <property type="evidence" value="ECO:0007669"/>
    <property type="project" value="UniProtKB-KW"/>
</dbReference>
<evidence type="ECO:0000313" key="9">
    <source>
        <dbReference type="Proteomes" id="UP000677913"/>
    </source>
</evidence>
<comment type="similarity">
    <text evidence="2">Belongs to the ABC transporter superfamily.</text>
</comment>
<evidence type="ECO:0000256" key="5">
    <source>
        <dbReference type="ARBA" id="ARBA00022840"/>
    </source>
</evidence>
<evidence type="ECO:0000259" key="7">
    <source>
        <dbReference type="Pfam" id="PF00005"/>
    </source>
</evidence>
<keyword evidence="4" id="KW-0547">Nucleotide-binding</keyword>
<gene>
    <name evidence="8" type="ORF">KGA66_15980</name>
</gene>
<evidence type="ECO:0000256" key="6">
    <source>
        <dbReference type="ARBA" id="ARBA00023251"/>
    </source>
</evidence>
<dbReference type="PANTHER" id="PTHR42711:SF5">
    <property type="entry name" value="ABC TRANSPORTER ATP-BINDING PROTEIN NATA"/>
    <property type="match status" value="1"/>
</dbReference>
<reference evidence="8" key="1">
    <citation type="submission" date="2021-04" db="EMBL/GenBank/DDBJ databases">
        <title>Genome based classification of Actinospica acidithermotolerans sp. nov., an actinobacterium isolated from an Indonesian hot spring.</title>
        <authorList>
            <person name="Kusuma A.B."/>
            <person name="Putra K.E."/>
            <person name="Nafisah S."/>
            <person name="Loh J."/>
            <person name="Nouioui I."/>
            <person name="Goodfellow M."/>
        </authorList>
    </citation>
    <scope>NUCLEOTIDE SEQUENCE</scope>
    <source>
        <strain evidence="8">DSM 45618</strain>
    </source>
</reference>
<sequence>MNISRNVGARRAAADAEGCSGAEGTITAENLTKVFHVSARRPGRLSAIRSLIHPQRVAKTAVDGVSFRIRPGQLVAFLGPNGAGKSTTVIPGPYTYSYGY</sequence>
<keyword evidence="5 8" id="KW-0067">ATP-binding</keyword>
<comment type="subcellular location">
    <subcellularLocation>
        <location evidence="1">Cell membrane</location>
        <topology evidence="1">Peripheral membrane protein</topology>
    </subcellularLocation>
</comment>
<comment type="caution">
    <text evidence="8">The sequence shown here is derived from an EMBL/GenBank/DDBJ whole genome shotgun (WGS) entry which is preliminary data.</text>
</comment>
<dbReference type="Proteomes" id="UP000677913">
    <property type="component" value="Unassembled WGS sequence"/>
</dbReference>
<keyword evidence="3" id="KW-0813">Transport</keyword>
<accession>A0A8J8BDJ8</accession>
<evidence type="ECO:0000256" key="2">
    <source>
        <dbReference type="ARBA" id="ARBA00005417"/>
    </source>
</evidence>
<dbReference type="InterPro" id="IPR003439">
    <property type="entry name" value="ABC_transporter-like_ATP-bd"/>
</dbReference>
<evidence type="ECO:0000256" key="1">
    <source>
        <dbReference type="ARBA" id="ARBA00004202"/>
    </source>
</evidence>
<keyword evidence="6" id="KW-0046">Antibiotic resistance</keyword>
<dbReference type="GO" id="GO:0005524">
    <property type="term" value="F:ATP binding"/>
    <property type="evidence" value="ECO:0007669"/>
    <property type="project" value="UniProtKB-KW"/>
</dbReference>
<dbReference type="PANTHER" id="PTHR42711">
    <property type="entry name" value="ABC TRANSPORTER ATP-BINDING PROTEIN"/>
    <property type="match status" value="1"/>
</dbReference>
<evidence type="ECO:0000313" key="8">
    <source>
        <dbReference type="EMBL" id="MBS2964555.1"/>
    </source>
</evidence>
<dbReference type="GO" id="GO:0005886">
    <property type="term" value="C:plasma membrane"/>
    <property type="evidence" value="ECO:0007669"/>
    <property type="project" value="UniProtKB-SubCell"/>
</dbReference>
<feature type="domain" description="ABC transporter" evidence="7">
    <location>
        <begin position="63"/>
        <end position="88"/>
    </location>
</feature>
<evidence type="ECO:0000256" key="4">
    <source>
        <dbReference type="ARBA" id="ARBA00022741"/>
    </source>
</evidence>